<organism evidence="6 7">
    <name type="scientific">Methylobacterium platani</name>
    <dbReference type="NCBI Taxonomy" id="427683"/>
    <lineage>
        <taxon>Bacteria</taxon>
        <taxon>Pseudomonadati</taxon>
        <taxon>Pseudomonadota</taxon>
        <taxon>Alphaproteobacteria</taxon>
        <taxon>Hyphomicrobiales</taxon>
        <taxon>Methylobacteriaceae</taxon>
        <taxon>Methylobacterium</taxon>
    </lineage>
</organism>
<evidence type="ECO:0000256" key="2">
    <source>
        <dbReference type="ARBA" id="ARBA00022723"/>
    </source>
</evidence>
<evidence type="ECO:0000256" key="1">
    <source>
        <dbReference type="ARBA" id="ARBA00005495"/>
    </source>
</evidence>
<evidence type="ECO:0000259" key="5">
    <source>
        <dbReference type="PROSITE" id="PS51891"/>
    </source>
</evidence>
<evidence type="ECO:0000256" key="4">
    <source>
        <dbReference type="ARBA" id="ARBA00023239"/>
    </source>
</evidence>
<dbReference type="GO" id="GO:0016846">
    <property type="term" value="F:carbon-sulfur lyase activity"/>
    <property type="evidence" value="ECO:0007669"/>
    <property type="project" value="InterPro"/>
</dbReference>
<feature type="domain" description="CENP-V/GFA" evidence="5">
    <location>
        <begin position="2"/>
        <end position="117"/>
    </location>
</feature>
<dbReference type="Pfam" id="PF04828">
    <property type="entry name" value="GFA"/>
    <property type="match status" value="1"/>
</dbReference>
<dbReference type="STRING" id="427683.A5481_09235"/>
<dbReference type="PANTHER" id="PTHR33337:SF40">
    <property type="entry name" value="CENP-V_GFA DOMAIN-CONTAINING PROTEIN-RELATED"/>
    <property type="match status" value="1"/>
</dbReference>
<evidence type="ECO:0000256" key="3">
    <source>
        <dbReference type="ARBA" id="ARBA00022833"/>
    </source>
</evidence>
<accession>A0A179SEZ5</accession>
<dbReference type="PANTHER" id="PTHR33337">
    <property type="entry name" value="GFA DOMAIN-CONTAINING PROTEIN"/>
    <property type="match status" value="1"/>
</dbReference>
<dbReference type="InterPro" id="IPR011057">
    <property type="entry name" value="Mss4-like_sf"/>
</dbReference>
<keyword evidence="4" id="KW-0456">Lyase</keyword>
<reference evidence="6 7" key="1">
    <citation type="submission" date="2016-04" db="EMBL/GenBank/DDBJ databases">
        <authorList>
            <person name="Evans L.H."/>
            <person name="Alamgir A."/>
            <person name="Owens N."/>
            <person name="Weber N.D."/>
            <person name="Virtaneva K."/>
            <person name="Barbian K."/>
            <person name="Babar A."/>
            <person name="Rosenke K."/>
        </authorList>
    </citation>
    <scope>NUCLEOTIDE SEQUENCE [LARGE SCALE GENOMIC DNA]</scope>
    <source>
        <strain evidence="6 7">PMB02</strain>
    </source>
</reference>
<evidence type="ECO:0000313" key="7">
    <source>
        <dbReference type="Proteomes" id="UP000078316"/>
    </source>
</evidence>
<dbReference type="RefSeq" id="WP_048436279.1">
    <property type="nucleotide sequence ID" value="NZ_LWHQ01000016.1"/>
</dbReference>
<keyword evidence="2" id="KW-0479">Metal-binding</keyword>
<gene>
    <name evidence="6" type="ORF">A5481_09235</name>
</gene>
<name>A0A179SEZ5_9HYPH</name>
<keyword evidence="3" id="KW-0862">Zinc</keyword>
<dbReference type="InterPro" id="IPR006913">
    <property type="entry name" value="CENP-V/GFA"/>
</dbReference>
<comment type="similarity">
    <text evidence="1">Belongs to the Gfa family.</text>
</comment>
<dbReference type="GO" id="GO:0046872">
    <property type="term" value="F:metal ion binding"/>
    <property type="evidence" value="ECO:0007669"/>
    <property type="project" value="UniProtKB-KW"/>
</dbReference>
<dbReference type="PROSITE" id="PS51891">
    <property type="entry name" value="CENP_V_GFA"/>
    <property type="match status" value="1"/>
</dbReference>
<protein>
    <submittedName>
        <fullName evidence="6">Aldehyde-activating protein</fullName>
    </submittedName>
</protein>
<dbReference type="EMBL" id="LWHQ01000016">
    <property type="protein sequence ID" value="OAS25532.1"/>
    <property type="molecule type" value="Genomic_DNA"/>
</dbReference>
<proteinExistence type="inferred from homology"/>
<dbReference type="AlphaFoldDB" id="A0A179SEZ5"/>
<dbReference type="SUPFAM" id="SSF51316">
    <property type="entry name" value="Mss4-like"/>
    <property type="match status" value="1"/>
</dbReference>
<sequence length="134" mass="14333">MLTGSCLCGTVAFTVEEPLPGLYQCHCSLCRKATGSSNNTAAIVATSRFRWMRGGEAIRSFVRDTGYRNDFCTTCGSTVPNLMTSGETMWIPAGLLDEPTGAAVTTHLFVASKAEWDEIGGTGQSYPGMPDRLP</sequence>
<comment type="caution">
    <text evidence="6">The sequence shown here is derived from an EMBL/GenBank/DDBJ whole genome shotgun (WGS) entry which is preliminary data.</text>
</comment>
<dbReference type="OrthoDB" id="9807246at2"/>
<dbReference type="Gene3D" id="3.90.1590.10">
    <property type="entry name" value="glutathione-dependent formaldehyde- activating enzyme (gfa)"/>
    <property type="match status" value="1"/>
</dbReference>
<evidence type="ECO:0000313" key="6">
    <source>
        <dbReference type="EMBL" id="OAS25532.1"/>
    </source>
</evidence>
<dbReference type="Proteomes" id="UP000078316">
    <property type="component" value="Unassembled WGS sequence"/>
</dbReference>